<sequence length="178" mass="20536">MKEEIELKISGSDPATHARRILDKYAGDSEVETISISVMKEVDDSGSEPIKGDTRDTTRDNTPHNAEDKEEEKKTNTTQKERKKGDIRANTSHHRVLEVLRDITKDDPVSAKEVKKRIKDISESSIYPALTQLWERKLAERERVEDVANPYYKYEISDYGEKKLKELENPNNKVNNYT</sequence>
<organism evidence="2 3">
    <name type="scientific">Halorussus caseinilyticus</name>
    <dbReference type="NCBI Taxonomy" id="3034025"/>
    <lineage>
        <taxon>Archaea</taxon>
        <taxon>Methanobacteriati</taxon>
        <taxon>Methanobacteriota</taxon>
        <taxon>Stenosarchaea group</taxon>
        <taxon>Halobacteria</taxon>
        <taxon>Halobacteriales</taxon>
        <taxon>Haladaptataceae</taxon>
        <taxon>Halorussus</taxon>
    </lineage>
</organism>
<gene>
    <name evidence="2" type="ORF">ACFQJ6_14105</name>
</gene>
<proteinExistence type="predicted"/>
<dbReference type="GeneID" id="79302203"/>
<evidence type="ECO:0000313" key="2">
    <source>
        <dbReference type="EMBL" id="MFC7081066.1"/>
    </source>
</evidence>
<dbReference type="RefSeq" id="WP_276281026.1">
    <property type="nucleotide sequence ID" value="NZ_CP119809.1"/>
</dbReference>
<comment type="caution">
    <text evidence="2">The sequence shown here is derived from an EMBL/GenBank/DDBJ whole genome shotgun (WGS) entry which is preliminary data.</text>
</comment>
<evidence type="ECO:0000313" key="3">
    <source>
        <dbReference type="Proteomes" id="UP001596407"/>
    </source>
</evidence>
<dbReference type="SUPFAM" id="SSF46785">
    <property type="entry name" value="Winged helix' DNA-binding domain"/>
    <property type="match status" value="1"/>
</dbReference>
<feature type="compositionally biased region" description="Basic and acidic residues" evidence="1">
    <location>
        <begin position="50"/>
        <end position="87"/>
    </location>
</feature>
<evidence type="ECO:0000256" key="1">
    <source>
        <dbReference type="SAM" id="MobiDB-lite"/>
    </source>
</evidence>
<keyword evidence="3" id="KW-1185">Reference proteome</keyword>
<feature type="region of interest" description="Disordered" evidence="1">
    <location>
        <begin position="37"/>
        <end position="93"/>
    </location>
</feature>
<accession>A0ABD5WQT7</accession>
<dbReference type="Proteomes" id="UP001596407">
    <property type="component" value="Unassembled WGS sequence"/>
</dbReference>
<dbReference type="Gene3D" id="1.10.10.10">
    <property type="entry name" value="Winged helix-like DNA-binding domain superfamily/Winged helix DNA-binding domain"/>
    <property type="match status" value="1"/>
</dbReference>
<reference evidence="2 3" key="1">
    <citation type="journal article" date="2019" name="Int. J. Syst. Evol. Microbiol.">
        <title>The Global Catalogue of Microorganisms (GCM) 10K type strain sequencing project: providing services to taxonomists for standard genome sequencing and annotation.</title>
        <authorList>
            <consortium name="The Broad Institute Genomics Platform"/>
            <consortium name="The Broad Institute Genome Sequencing Center for Infectious Disease"/>
            <person name="Wu L."/>
            <person name="Ma J."/>
        </authorList>
    </citation>
    <scope>NUCLEOTIDE SEQUENCE [LARGE SCALE GENOMIC DNA]</scope>
    <source>
        <strain evidence="2 3">DT72</strain>
    </source>
</reference>
<name>A0ABD5WQT7_9EURY</name>
<dbReference type="EMBL" id="JBHSZH010000005">
    <property type="protein sequence ID" value="MFC7081066.1"/>
    <property type="molecule type" value="Genomic_DNA"/>
</dbReference>
<dbReference type="InterPro" id="IPR036390">
    <property type="entry name" value="WH_DNA-bd_sf"/>
</dbReference>
<protein>
    <submittedName>
        <fullName evidence="2">Helix-turn-helix transcriptional regulator</fullName>
    </submittedName>
</protein>
<dbReference type="InterPro" id="IPR036388">
    <property type="entry name" value="WH-like_DNA-bd_sf"/>
</dbReference>
<dbReference type="AlphaFoldDB" id="A0ABD5WQT7"/>